<dbReference type="EMBL" id="CP014224">
    <property type="protein sequence ID" value="ANW97438.1"/>
    <property type="molecule type" value="Genomic_DNA"/>
</dbReference>
<reference evidence="3 4" key="1">
    <citation type="submission" date="2016-02" db="EMBL/GenBank/DDBJ databases">
        <authorList>
            <person name="Wen L."/>
            <person name="He K."/>
            <person name="Yang H."/>
        </authorList>
    </citation>
    <scope>NUCLEOTIDE SEQUENCE [LARGE SCALE GENOMIC DNA]</scope>
    <source>
        <strain evidence="3 4">CZ1127</strain>
    </source>
</reference>
<dbReference type="Proteomes" id="UP000092967">
    <property type="component" value="Chromosome"/>
</dbReference>
<dbReference type="KEGG" id="wfu:AXE80_05745"/>
<keyword evidence="1 3" id="KW-0378">Hydrolase</keyword>
<feature type="domain" description="AB hydrolase-1" evidence="2">
    <location>
        <begin position="32"/>
        <end position="140"/>
    </location>
</feature>
<dbReference type="InterPro" id="IPR000073">
    <property type="entry name" value="AB_hydrolase_1"/>
</dbReference>
<sequence length="267" mass="29491">MTKPNAFEPWSGLVPFEDTKLFVKDTGGSGIPILYLNGQFANQSYWKRVIAELGSGYRHITFDERARGKKSGKSSDYSFESCVRDVDAVRSARGVKKCIVVGWSYGAFVAAHWASRNPGSCLGAVLVDGAQPYDWLTEDIKERIRRLFKLLNPLMWLLRPTGLTPRLSATQMGEINIELGKIAREKELGPVLDRIIAPTRYVLASGVSFGSKGAEQEQIRTGVNPVVERNQNIKISAKVPSNHGAILKNDFRAVASAILEIINLIKS</sequence>
<evidence type="ECO:0000313" key="3">
    <source>
        <dbReference type="EMBL" id="ANW97438.1"/>
    </source>
</evidence>
<dbReference type="OrthoDB" id="9780932at2"/>
<proteinExistence type="predicted"/>
<gene>
    <name evidence="3" type="ORF">AXE80_05745</name>
</gene>
<dbReference type="InterPro" id="IPR029058">
    <property type="entry name" value="AB_hydrolase_fold"/>
</dbReference>
<dbReference type="AlphaFoldDB" id="A0A1B1Y9M9"/>
<dbReference type="GO" id="GO:0016787">
    <property type="term" value="F:hydrolase activity"/>
    <property type="evidence" value="ECO:0007669"/>
    <property type="project" value="UniProtKB-KW"/>
</dbReference>
<organism evidence="3 4">
    <name type="scientific">Wenyingzhuangia fucanilytica</name>
    <dbReference type="NCBI Taxonomy" id="1790137"/>
    <lineage>
        <taxon>Bacteria</taxon>
        <taxon>Pseudomonadati</taxon>
        <taxon>Bacteroidota</taxon>
        <taxon>Flavobacteriia</taxon>
        <taxon>Flavobacteriales</taxon>
        <taxon>Flavobacteriaceae</taxon>
        <taxon>Wenyingzhuangia</taxon>
    </lineage>
</organism>
<dbReference type="PANTHER" id="PTHR43798">
    <property type="entry name" value="MONOACYLGLYCEROL LIPASE"/>
    <property type="match status" value="1"/>
</dbReference>
<dbReference type="STRING" id="1790137.AXE80_05745"/>
<dbReference type="Pfam" id="PF00561">
    <property type="entry name" value="Abhydrolase_1"/>
    <property type="match status" value="1"/>
</dbReference>
<protein>
    <submittedName>
        <fullName evidence="3">Alpha/beta hydrolase</fullName>
    </submittedName>
</protein>
<dbReference type="RefSeq" id="WP_068828694.1">
    <property type="nucleotide sequence ID" value="NZ_CP014224.1"/>
</dbReference>
<evidence type="ECO:0000259" key="2">
    <source>
        <dbReference type="Pfam" id="PF00561"/>
    </source>
</evidence>
<evidence type="ECO:0000256" key="1">
    <source>
        <dbReference type="ARBA" id="ARBA00022801"/>
    </source>
</evidence>
<dbReference type="GO" id="GO:0016020">
    <property type="term" value="C:membrane"/>
    <property type="evidence" value="ECO:0007669"/>
    <property type="project" value="TreeGrafter"/>
</dbReference>
<dbReference type="Gene3D" id="3.40.50.1820">
    <property type="entry name" value="alpha/beta hydrolase"/>
    <property type="match status" value="1"/>
</dbReference>
<accession>A0A1B1Y9M9</accession>
<keyword evidence="4" id="KW-1185">Reference proteome</keyword>
<dbReference type="PANTHER" id="PTHR43798:SF31">
    <property type="entry name" value="AB HYDROLASE SUPERFAMILY PROTEIN YCLE"/>
    <property type="match status" value="1"/>
</dbReference>
<dbReference type="SUPFAM" id="SSF53474">
    <property type="entry name" value="alpha/beta-Hydrolases"/>
    <property type="match status" value="1"/>
</dbReference>
<name>A0A1B1Y9M9_9FLAO</name>
<evidence type="ECO:0000313" key="4">
    <source>
        <dbReference type="Proteomes" id="UP000092967"/>
    </source>
</evidence>
<dbReference type="InterPro" id="IPR050266">
    <property type="entry name" value="AB_hydrolase_sf"/>
</dbReference>